<dbReference type="OrthoDB" id="9806929at2"/>
<dbReference type="AlphaFoldDB" id="F0JG65"/>
<evidence type="ECO:0000313" key="10">
    <source>
        <dbReference type="EMBL" id="EGB13813.1"/>
    </source>
</evidence>
<proteinExistence type="inferred from homology"/>
<evidence type="ECO:0000256" key="4">
    <source>
        <dbReference type="ARBA" id="ARBA00022989"/>
    </source>
</evidence>
<sequence precursor="true">MGRKNLIGIVLSLIIFAGSFLLTGAAGAYFNLAAFLVVISGLSAAMLISYPVKHVVNAFQVAKNVYSNGRTTAEEIVNTLLDLSVKSKVDGVLSLERSANKATSSFMKSGLCLLVDNYKEEEIRECLNAEMAFFNLRRQQSERFFQTLARTAPAFGVAGSVIGLIGLLMGINDTAVILKNIPVAFISTLYGLILSHLVFSPIAENINYSTRAELLNQKLVMEGIVAISKEQNSYKLERKLASFLSPSEREGKTETLRRITRKYVQRKRGPVELADMADGTEGAEAAQTAMDKATEAA</sequence>
<feature type="transmembrane region" description="Helical" evidence="8">
    <location>
        <begin position="7"/>
        <end position="26"/>
    </location>
</feature>
<feature type="domain" description="MotA/TolQ/ExbB proton channel" evidence="9">
    <location>
        <begin position="100"/>
        <end position="213"/>
    </location>
</feature>
<keyword evidence="6" id="KW-0813">Transport</keyword>
<accession>F0JG65</accession>
<feature type="region of interest" description="Disordered" evidence="7">
    <location>
        <begin position="274"/>
        <end position="297"/>
    </location>
</feature>
<evidence type="ECO:0000256" key="1">
    <source>
        <dbReference type="ARBA" id="ARBA00004651"/>
    </source>
</evidence>
<dbReference type="STRING" id="641491.DND132_0597"/>
<dbReference type="Pfam" id="PF01618">
    <property type="entry name" value="MotA_ExbB"/>
    <property type="match status" value="1"/>
</dbReference>
<dbReference type="PANTHER" id="PTHR30433">
    <property type="entry name" value="CHEMOTAXIS PROTEIN MOTA"/>
    <property type="match status" value="1"/>
</dbReference>
<evidence type="ECO:0000259" key="9">
    <source>
        <dbReference type="Pfam" id="PF01618"/>
    </source>
</evidence>
<evidence type="ECO:0000256" key="3">
    <source>
        <dbReference type="ARBA" id="ARBA00022692"/>
    </source>
</evidence>
<feature type="transmembrane region" description="Helical" evidence="8">
    <location>
        <begin position="32"/>
        <end position="50"/>
    </location>
</feature>
<feature type="transmembrane region" description="Helical" evidence="8">
    <location>
        <begin position="147"/>
        <end position="169"/>
    </location>
</feature>
<dbReference type="GO" id="GO:0071978">
    <property type="term" value="P:bacterial-type flagellum-dependent swarming motility"/>
    <property type="evidence" value="ECO:0007669"/>
    <property type="project" value="InterPro"/>
</dbReference>
<keyword evidence="4 8" id="KW-1133">Transmembrane helix</keyword>
<dbReference type="GO" id="GO:0006935">
    <property type="term" value="P:chemotaxis"/>
    <property type="evidence" value="ECO:0007669"/>
    <property type="project" value="InterPro"/>
</dbReference>
<feature type="transmembrane region" description="Helical" evidence="8">
    <location>
        <begin position="181"/>
        <end position="199"/>
    </location>
</feature>
<evidence type="ECO:0000256" key="5">
    <source>
        <dbReference type="ARBA" id="ARBA00023136"/>
    </source>
</evidence>
<keyword evidence="2" id="KW-1003">Cell membrane</keyword>
<reference evidence="10 11" key="1">
    <citation type="journal article" date="2011" name="J. Bacteriol.">
        <title>Genome sequence of the mercury-methylating strain Desulfovibrio desulfuricans ND132.</title>
        <authorList>
            <person name="Brown S.D."/>
            <person name="Gilmour C.C."/>
            <person name="Kucken A.M."/>
            <person name="Wall J.D."/>
            <person name="Elias D.A."/>
            <person name="Brandt C.C."/>
            <person name="Podar M."/>
            <person name="Chertkov O."/>
            <person name="Held B."/>
            <person name="Bruce D.C."/>
            <person name="Detter J.C."/>
            <person name="Tapia R."/>
            <person name="Han C.S."/>
            <person name="Goodwin L.A."/>
            <person name="Cheng J.F."/>
            <person name="Pitluck S."/>
            <person name="Woyke T."/>
            <person name="Mikhailova N."/>
            <person name="Ivanova N.N."/>
            <person name="Han J."/>
            <person name="Lucas S."/>
            <person name="Lapidus A.L."/>
            <person name="Land M.L."/>
            <person name="Hauser L.J."/>
            <person name="Palumbo A.V."/>
        </authorList>
    </citation>
    <scope>NUCLEOTIDE SEQUENCE [LARGE SCALE GENOMIC DNA]</scope>
    <source>
        <strain evidence="10 11">ND132</strain>
    </source>
</reference>
<dbReference type="SMR" id="F0JG65"/>
<keyword evidence="6" id="KW-0653">Protein transport</keyword>
<organism evidence="10 11">
    <name type="scientific">Pseudodesulfovibrio mercurii</name>
    <dbReference type="NCBI Taxonomy" id="641491"/>
    <lineage>
        <taxon>Bacteria</taxon>
        <taxon>Pseudomonadati</taxon>
        <taxon>Thermodesulfobacteriota</taxon>
        <taxon>Desulfovibrionia</taxon>
        <taxon>Desulfovibrionales</taxon>
        <taxon>Desulfovibrionaceae</taxon>
    </lineage>
</organism>
<evidence type="ECO:0000256" key="2">
    <source>
        <dbReference type="ARBA" id="ARBA00022475"/>
    </source>
</evidence>
<evidence type="ECO:0000313" key="11">
    <source>
        <dbReference type="Proteomes" id="UP000007845"/>
    </source>
</evidence>
<dbReference type="HOGENOM" id="CLU_079895_1_0_7"/>
<dbReference type="GO" id="GO:0015031">
    <property type="term" value="P:protein transport"/>
    <property type="evidence" value="ECO:0007669"/>
    <property type="project" value="UniProtKB-KW"/>
</dbReference>
<dbReference type="InterPro" id="IPR002898">
    <property type="entry name" value="MotA_ExbB_proton_chnl"/>
</dbReference>
<keyword evidence="3 8" id="KW-0812">Transmembrane</keyword>
<dbReference type="eggNOG" id="COG1291">
    <property type="taxonomic scope" value="Bacteria"/>
</dbReference>
<gene>
    <name evidence="10" type="ORF">DND132_0597</name>
</gene>
<evidence type="ECO:0000256" key="8">
    <source>
        <dbReference type="SAM" id="Phobius"/>
    </source>
</evidence>
<dbReference type="EMBL" id="CP003220">
    <property type="protein sequence ID" value="EGB13813.1"/>
    <property type="molecule type" value="Genomic_DNA"/>
</dbReference>
<keyword evidence="11" id="KW-1185">Reference proteome</keyword>
<evidence type="ECO:0000256" key="6">
    <source>
        <dbReference type="RuleBase" id="RU004057"/>
    </source>
</evidence>
<dbReference type="KEGG" id="ddn:DND132_0597"/>
<dbReference type="InterPro" id="IPR047055">
    <property type="entry name" value="MotA-like"/>
</dbReference>
<name>F0JG65_9BACT</name>
<keyword evidence="5 8" id="KW-0472">Membrane</keyword>
<dbReference type="PANTHER" id="PTHR30433:SF2">
    <property type="entry name" value="MOTILITY PROTEIN A"/>
    <property type="match status" value="1"/>
</dbReference>
<protein>
    <submittedName>
        <fullName evidence="10">MotA/TolQ/ExbB proton channel</fullName>
    </submittedName>
</protein>
<dbReference type="Proteomes" id="UP000007845">
    <property type="component" value="Chromosome"/>
</dbReference>
<comment type="similarity">
    <text evidence="6">Belongs to the exbB/tolQ family.</text>
</comment>
<evidence type="ECO:0000256" key="7">
    <source>
        <dbReference type="SAM" id="MobiDB-lite"/>
    </source>
</evidence>
<dbReference type="GO" id="GO:0005886">
    <property type="term" value="C:plasma membrane"/>
    <property type="evidence" value="ECO:0007669"/>
    <property type="project" value="UniProtKB-SubCell"/>
</dbReference>
<dbReference type="RefSeq" id="WP_014321241.1">
    <property type="nucleotide sequence ID" value="NC_016803.1"/>
</dbReference>
<comment type="subcellular location">
    <subcellularLocation>
        <location evidence="1">Cell membrane</location>
        <topology evidence="1">Multi-pass membrane protein</topology>
    </subcellularLocation>
    <subcellularLocation>
        <location evidence="6">Membrane</location>
        <topology evidence="6">Multi-pass membrane protein</topology>
    </subcellularLocation>
</comment>